<dbReference type="InterPro" id="IPR001763">
    <property type="entry name" value="Rhodanese-like_dom"/>
</dbReference>
<gene>
    <name evidence="2" type="ORF">EF384_09085</name>
</gene>
<organism evidence="2 3">
    <name type="scientific">Aerococcus agrisoli</name>
    <dbReference type="NCBI Taxonomy" id="2487350"/>
    <lineage>
        <taxon>Bacteria</taxon>
        <taxon>Bacillati</taxon>
        <taxon>Bacillota</taxon>
        <taxon>Bacilli</taxon>
        <taxon>Lactobacillales</taxon>
        <taxon>Aerococcaceae</taxon>
        <taxon>Aerococcus</taxon>
    </lineage>
</organism>
<dbReference type="InterPro" id="IPR050229">
    <property type="entry name" value="GlpE_sulfurtransferase"/>
</dbReference>
<dbReference type="OrthoDB" id="9800872at2"/>
<dbReference type="EMBL" id="RKMG01000044">
    <property type="protein sequence ID" value="RPA55936.1"/>
    <property type="molecule type" value="Genomic_DNA"/>
</dbReference>
<dbReference type="SUPFAM" id="SSF52821">
    <property type="entry name" value="Rhodanese/Cell cycle control phosphatase"/>
    <property type="match status" value="1"/>
</dbReference>
<dbReference type="SMART" id="SM00450">
    <property type="entry name" value="RHOD"/>
    <property type="match status" value="1"/>
</dbReference>
<keyword evidence="3" id="KW-1185">Reference proteome</keyword>
<protein>
    <submittedName>
        <fullName evidence="2">Rhodanese-like domain-containing protein</fullName>
    </submittedName>
</protein>
<dbReference type="PANTHER" id="PTHR43031">
    <property type="entry name" value="FAD-DEPENDENT OXIDOREDUCTASE"/>
    <property type="match status" value="1"/>
</dbReference>
<feature type="domain" description="Rhodanese" evidence="1">
    <location>
        <begin position="61"/>
        <end position="146"/>
    </location>
</feature>
<dbReference type="Gene3D" id="3.40.250.10">
    <property type="entry name" value="Rhodanese-like domain"/>
    <property type="match status" value="1"/>
</dbReference>
<dbReference type="Pfam" id="PF00581">
    <property type="entry name" value="Rhodanese"/>
    <property type="match status" value="1"/>
</dbReference>
<name>A0A3N4G5U5_9LACT</name>
<evidence type="ECO:0000313" key="3">
    <source>
        <dbReference type="Proteomes" id="UP000273977"/>
    </source>
</evidence>
<dbReference type="Proteomes" id="UP000273977">
    <property type="component" value="Unassembled WGS sequence"/>
</dbReference>
<dbReference type="CDD" id="cd00158">
    <property type="entry name" value="RHOD"/>
    <property type="match status" value="1"/>
</dbReference>
<proteinExistence type="predicted"/>
<reference evidence="2 3" key="1">
    <citation type="submission" date="2018-11" db="EMBL/GenBank/DDBJ databases">
        <title>Aerococcus sp. SJQ22, whole genome shotgun sequence.</title>
        <authorList>
            <person name="Sun L."/>
            <person name="Gao X."/>
            <person name="Chen W."/>
            <person name="Huang K."/>
        </authorList>
    </citation>
    <scope>NUCLEOTIDE SEQUENCE [LARGE SCALE GENOMIC DNA]</scope>
    <source>
        <strain evidence="2 3">SJQ22</strain>
    </source>
</reference>
<dbReference type="InterPro" id="IPR036873">
    <property type="entry name" value="Rhodanese-like_dom_sf"/>
</dbReference>
<sequence>MPKYYPALVESGQTIVAVVNDPSDLDAIDTAVFAGYILFADIDADALVTTDTIKADDFLALDTDYVLLDLRHPDEITRPAPKKNLVNIALETLPENLDQLDKDATIYTLCGSGGRATAGAAYLAKNGFTNTHVIEGGIKAVIEAQNK</sequence>
<dbReference type="AlphaFoldDB" id="A0A3N4G5U5"/>
<dbReference type="PANTHER" id="PTHR43031:SF1">
    <property type="entry name" value="PYRIDINE NUCLEOTIDE-DISULPHIDE OXIDOREDUCTASE"/>
    <property type="match status" value="1"/>
</dbReference>
<comment type="caution">
    <text evidence="2">The sequence shown here is derived from an EMBL/GenBank/DDBJ whole genome shotgun (WGS) entry which is preliminary data.</text>
</comment>
<evidence type="ECO:0000259" key="1">
    <source>
        <dbReference type="PROSITE" id="PS50206"/>
    </source>
</evidence>
<accession>A0A3N4G5U5</accession>
<dbReference type="PROSITE" id="PS50206">
    <property type="entry name" value="RHODANESE_3"/>
    <property type="match status" value="1"/>
</dbReference>
<evidence type="ECO:0000313" key="2">
    <source>
        <dbReference type="EMBL" id="RPA55936.1"/>
    </source>
</evidence>